<dbReference type="SUPFAM" id="SSF47323">
    <property type="entry name" value="Anticodon-binding domain of a subclass of class I aminoacyl-tRNA synthetases"/>
    <property type="match status" value="1"/>
</dbReference>
<evidence type="ECO:0000256" key="9">
    <source>
        <dbReference type="HAMAP-Rule" id="MF_00049"/>
    </source>
</evidence>
<comment type="caution">
    <text evidence="9">Lacks conserved residue(s) required for the propagation of feature annotation.</text>
</comment>
<evidence type="ECO:0000256" key="1">
    <source>
        <dbReference type="ARBA" id="ARBA00005594"/>
    </source>
</evidence>
<dbReference type="AlphaFoldDB" id="A0A1M6TD18"/>
<dbReference type="EMBL" id="FRAU01000004">
    <property type="protein sequence ID" value="SHK54853.1"/>
    <property type="molecule type" value="Genomic_DNA"/>
</dbReference>
<dbReference type="STRING" id="633813.SAMN04488087_1341"/>
<evidence type="ECO:0000256" key="4">
    <source>
        <dbReference type="ARBA" id="ARBA00022741"/>
    </source>
</evidence>
<accession>A0A1M6TD18</accession>
<dbReference type="NCBIfam" id="TIGR00396">
    <property type="entry name" value="leuS_bact"/>
    <property type="match status" value="1"/>
</dbReference>
<evidence type="ECO:0000313" key="17">
    <source>
        <dbReference type="Proteomes" id="UP000185812"/>
    </source>
</evidence>
<dbReference type="GO" id="GO:0005829">
    <property type="term" value="C:cytosol"/>
    <property type="evidence" value="ECO:0007669"/>
    <property type="project" value="TreeGrafter"/>
</dbReference>
<dbReference type="InterPro" id="IPR009008">
    <property type="entry name" value="Val/Leu/Ile-tRNA-synth_edit"/>
</dbReference>
<evidence type="ECO:0000256" key="3">
    <source>
        <dbReference type="ARBA" id="ARBA00022598"/>
    </source>
</evidence>
<dbReference type="Pfam" id="PF08264">
    <property type="entry name" value="Anticodon_1"/>
    <property type="match status" value="1"/>
</dbReference>
<dbReference type="InterPro" id="IPR001412">
    <property type="entry name" value="aa-tRNA-synth_I_CS"/>
</dbReference>
<dbReference type="CDD" id="cd07958">
    <property type="entry name" value="Anticodon_Ia_Leu_BEm"/>
    <property type="match status" value="1"/>
</dbReference>
<feature type="binding site" evidence="9">
    <location>
        <position position="681"/>
    </location>
    <ligand>
        <name>ATP</name>
        <dbReference type="ChEBI" id="CHEBI:30616"/>
    </ligand>
</feature>
<dbReference type="InterPro" id="IPR025709">
    <property type="entry name" value="Leu_tRNA-synth_edit"/>
</dbReference>
<feature type="domain" description="Methionyl/Valyl/Leucyl/Isoleucyl-tRNA synthetase anticodon-binding" evidence="13">
    <location>
        <begin position="755"/>
        <end position="870"/>
    </location>
</feature>
<feature type="domain" description="Aminoacyl-tRNA synthetase class Ia" evidence="12">
    <location>
        <begin position="676"/>
        <end position="704"/>
    </location>
</feature>
<dbReference type="GO" id="GO:0004823">
    <property type="term" value="F:leucine-tRNA ligase activity"/>
    <property type="evidence" value="ECO:0007669"/>
    <property type="project" value="UniProtKB-UniRule"/>
</dbReference>
<evidence type="ECO:0000256" key="11">
    <source>
        <dbReference type="SAM" id="MobiDB-lite"/>
    </source>
</evidence>
<dbReference type="InterPro" id="IPR002302">
    <property type="entry name" value="Leu-tRNA-ligase"/>
</dbReference>
<dbReference type="InterPro" id="IPR014729">
    <property type="entry name" value="Rossmann-like_a/b/a_fold"/>
</dbReference>
<evidence type="ECO:0000256" key="10">
    <source>
        <dbReference type="RuleBase" id="RU363035"/>
    </source>
</evidence>
<dbReference type="RefSeq" id="WP_072715211.1">
    <property type="nucleotide sequence ID" value="NZ_FRAU01000004.1"/>
</dbReference>
<evidence type="ECO:0000256" key="8">
    <source>
        <dbReference type="ARBA" id="ARBA00047469"/>
    </source>
</evidence>
<dbReference type="GO" id="GO:0006429">
    <property type="term" value="P:leucyl-tRNA aminoacylation"/>
    <property type="evidence" value="ECO:0007669"/>
    <property type="project" value="UniProtKB-UniRule"/>
</dbReference>
<dbReference type="InterPro" id="IPR015413">
    <property type="entry name" value="Methionyl/Leucyl_tRNA_Synth"/>
</dbReference>
<comment type="catalytic activity">
    <reaction evidence="8 9">
        <text>tRNA(Leu) + L-leucine + ATP = L-leucyl-tRNA(Leu) + AMP + diphosphate</text>
        <dbReference type="Rhea" id="RHEA:11688"/>
        <dbReference type="Rhea" id="RHEA-COMP:9613"/>
        <dbReference type="Rhea" id="RHEA-COMP:9622"/>
        <dbReference type="ChEBI" id="CHEBI:30616"/>
        <dbReference type="ChEBI" id="CHEBI:33019"/>
        <dbReference type="ChEBI" id="CHEBI:57427"/>
        <dbReference type="ChEBI" id="CHEBI:78442"/>
        <dbReference type="ChEBI" id="CHEBI:78494"/>
        <dbReference type="ChEBI" id="CHEBI:456215"/>
        <dbReference type="EC" id="6.1.1.4"/>
    </reaction>
</comment>
<keyword evidence="4 9" id="KW-0547">Nucleotide-binding</keyword>
<dbReference type="Proteomes" id="UP000185812">
    <property type="component" value="Unassembled WGS sequence"/>
</dbReference>
<dbReference type="EC" id="6.1.1.4" evidence="9"/>
<feature type="domain" description="Leucyl-tRNA synthetase editing" evidence="15">
    <location>
        <begin position="226"/>
        <end position="410"/>
    </location>
</feature>
<evidence type="ECO:0000256" key="6">
    <source>
        <dbReference type="ARBA" id="ARBA00022917"/>
    </source>
</evidence>
<feature type="compositionally biased region" description="Pro residues" evidence="11">
    <location>
        <begin position="475"/>
        <end position="486"/>
    </location>
</feature>
<dbReference type="SUPFAM" id="SSF52374">
    <property type="entry name" value="Nucleotidylyl transferase"/>
    <property type="match status" value="1"/>
</dbReference>
<dbReference type="GO" id="GO:0002161">
    <property type="term" value="F:aminoacyl-tRNA deacylase activity"/>
    <property type="evidence" value="ECO:0007669"/>
    <property type="project" value="InterPro"/>
</dbReference>
<reference evidence="17" key="1">
    <citation type="submission" date="2016-11" db="EMBL/GenBank/DDBJ databases">
        <authorList>
            <person name="Varghese N."/>
            <person name="Submissions S."/>
        </authorList>
    </citation>
    <scope>NUCLEOTIDE SEQUENCE [LARGE SCALE GENOMIC DNA]</scope>
    <source>
        <strain evidence="17">DSM 22212</strain>
    </source>
</reference>
<dbReference type="InterPro" id="IPR009080">
    <property type="entry name" value="tRNAsynth_Ia_anticodon-bd"/>
</dbReference>
<keyword evidence="2 9" id="KW-0963">Cytoplasm</keyword>
<evidence type="ECO:0000256" key="7">
    <source>
        <dbReference type="ARBA" id="ARBA00023146"/>
    </source>
</evidence>
<feature type="domain" description="Methionyl/Leucyl tRNA synthetase" evidence="14">
    <location>
        <begin position="45"/>
        <end position="177"/>
    </location>
</feature>
<keyword evidence="17" id="KW-1185">Reference proteome</keyword>
<dbReference type="FunFam" id="3.90.740.10:FF:000017">
    <property type="entry name" value="Leucine--tRNA ligase"/>
    <property type="match status" value="1"/>
</dbReference>
<dbReference type="SUPFAM" id="SSF50677">
    <property type="entry name" value="ValRS/IleRS/LeuRS editing domain"/>
    <property type="match status" value="1"/>
</dbReference>
<dbReference type="Pfam" id="PF00133">
    <property type="entry name" value="tRNA-synt_1"/>
    <property type="match status" value="1"/>
</dbReference>
<comment type="subcellular location">
    <subcellularLocation>
        <location evidence="9">Cytoplasm</location>
    </subcellularLocation>
</comment>
<dbReference type="GO" id="GO:0005524">
    <property type="term" value="F:ATP binding"/>
    <property type="evidence" value="ECO:0007669"/>
    <property type="project" value="UniProtKB-UniRule"/>
</dbReference>
<evidence type="ECO:0000256" key="5">
    <source>
        <dbReference type="ARBA" id="ARBA00022840"/>
    </source>
</evidence>
<evidence type="ECO:0000259" key="15">
    <source>
        <dbReference type="Pfam" id="PF13603"/>
    </source>
</evidence>
<dbReference type="InterPro" id="IPR013155">
    <property type="entry name" value="M/V/L/I-tRNA-synth_anticd-bd"/>
</dbReference>
<dbReference type="Gene3D" id="1.10.730.10">
    <property type="entry name" value="Isoleucyl-tRNA Synthetase, Domain 1"/>
    <property type="match status" value="1"/>
</dbReference>
<dbReference type="PROSITE" id="PS00178">
    <property type="entry name" value="AA_TRNA_LIGASE_I"/>
    <property type="match status" value="1"/>
</dbReference>
<keyword evidence="6 9" id="KW-0648">Protein biosynthesis</keyword>
<dbReference type="FunFam" id="3.40.50.620:FF:000077">
    <property type="entry name" value="Leucine--tRNA ligase"/>
    <property type="match status" value="1"/>
</dbReference>
<dbReference type="FunFam" id="1.10.730.10:FF:000011">
    <property type="entry name" value="Leucine--tRNA ligase chloroplastic/mitochondrial"/>
    <property type="match status" value="1"/>
</dbReference>
<evidence type="ECO:0000259" key="13">
    <source>
        <dbReference type="Pfam" id="PF08264"/>
    </source>
</evidence>
<keyword evidence="7 9" id="KW-0030">Aminoacyl-tRNA synthetase</keyword>
<evidence type="ECO:0000313" key="16">
    <source>
        <dbReference type="EMBL" id="SHK54853.1"/>
    </source>
</evidence>
<dbReference type="Pfam" id="PF09334">
    <property type="entry name" value="tRNA-synt_1g"/>
    <property type="match status" value="1"/>
</dbReference>
<dbReference type="PRINTS" id="PR00985">
    <property type="entry name" value="TRNASYNTHLEU"/>
</dbReference>
<dbReference type="Gene3D" id="3.40.50.620">
    <property type="entry name" value="HUPs"/>
    <property type="match status" value="2"/>
</dbReference>
<organism evidence="16 17">
    <name type="scientific">Rhodothermus profundi</name>
    <dbReference type="NCBI Taxonomy" id="633813"/>
    <lineage>
        <taxon>Bacteria</taxon>
        <taxon>Pseudomonadati</taxon>
        <taxon>Rhodothermota</taxon>
        <taxon>Rhodothermia</taxon>
        <taxon>Rhodothermales</taxon>
        <taxon>Rhodothermaceae</taxon>
        <taxon>Rhodothermus</taxon>
    </lineage>
</organism>
<dbReference type="CDD" id="cd00812">
    <property type="entry name" value="LeuRS_core"/>
    <property type="match status" value="1"/>
</dbReference>
<gene>
    <name evidence="9" type="primary">leuS</name>
    <name evidence="16" type="ORF">SAMN04488087_1341</name>
</gene>
<comment type="similarity">
    <text evidence="1 9 10">Belongs to the class-I aminoacyl-tRNA synthetase family.</text>
</comment>
<dbReference type="Pfam" id="PF13603">
    <property type="entry name" value="tRNA-synt_1_2"/>
    <property type="match status" value="1"/>
</dbReference>
<evidence type="ECO:0000256" key="2">
    <source>
        <dbReference type="ARBA" id="ARBA00022490"/>
    </source>
</evidence>
<protein>
    <recommendedName>
        <fullName evidence="9">Leucine--tRNA ligase</fullName>
        <ecNumber evidence="9">6.1.1.4</ecNumber>
    </recommendedName>
    <alternativeName>
        <fullName evidence="9">Leucyl-tRNA synthetase</fullName>
        <shortName evidence="9">LeuRS</shortName>
    </alternativeName>
</protein>
<dbReference type="FunFam" id="1.10.730.10:FF:000012">
    <property type="entry name" value="Leucine--tRNA ligase"/>
    <property type="match status" value="1"/>
</dbReference>
<dbReference type="OrthoDB" id="9810365at2"/>
<evidence type="ECO:0000259" key="12">
    <source>
        <dbReference type="Pfam" id="PF00133"/>
    </source>
</evidence>
<keyword evidence="3 9" id="KW-0436">Ligase</keyword>
<evidence type="ECO:0000259" key="14">
    <source>
        <dbReference type="Pfam" id="PF09334"/>
    </source>
</evidence>
<dbReference type="PANTHER" id="PTHR43740:SF2">
    <property type="entry name" value="LEUCINE--TRNA LIGASE, MITOCHONDRIAL"/>
    <property type="match status" value="1"/>
</dbReference>
<dbReference type="PANTHER" id="PTHR43740">
    <property type="entry name" value="LEUCYL-TRNA SYNTHETASE"/>
    <property type="match status" value="1"/>
</dbReference>
<feature type="region of interest" description="Disordered" evidence="11">
    <location>
        <begin position="465"/>
        <end position="486"/>
    </location>
</feature>
<name>A0A1M6TD18_9BACT</name>
<keyword evidence="5 9" id="KW-0067">ATP-binding</keyword>
<feature type="short sequence motif" description="'KMSKS' region" evidence="9">
    <location>
        <begin position="678"/>
        <end position="682"/>
    </location>
</feature>
<proteinExistence type="inferred from homology"/>
<sequence>MAGYPFRAIEKKWQRYWDEHKTFRTPGPGEPGFDPSKPKYYVLDMFPYPSGAGLHVGHPEGYTATDIMARYRRMKGYNVLHPMGWDAFGLPAEQYAIETNTHPRITTERNIARFRAQLKSLGFSYDWDREINTTDPRYYKWTQWIFLQLYKKGLAYEAEVPVNWCPALGTVLANEEVIDGRSERGGHPVYRRPMRQWMLRITAYADRLLEDLKLLDWPESIKEMQRNWIGRSEGAEIEFPVVGLEARIRVFTTRPDTLFGATYMVLAPEHPLVDQITTEAHRAEVEAYRQQAQQKSDLERTELAREKTGVFTGGYAINPATGQRIPIWIADYVLGHYGTGAIMAVPGHDQRDWEFARKYKLPIVEVVQGGNLEEGAFEGDGPHVNSANEEVSLNGLDNEAAKRVIVEWLERKGWGKRSVQYRLRDWLFSRQRYWGEPFPIVHEVDEEGRRTGRTYPLDESELPVELPDLEDFRPQPAPDPEAEPQPPLARAVDWVRVQGWVTPEGTVRLLKPGVEPPPGVEIKRFHRETNTMPQWAGSCWYYLRYIDPHNDERFVDPEKERYWMPVDLYVGGAEHAVLHLLYARFWHKVLYDLGLVSTPEPFMKLVNQGLILGEMEYTAFRDAQGRWVSAEHVEDGVDVRTGAKLEAVRLKEDEVEKQGEFFVLKTHPEVRLEARAYKMSKSRGNVVNPDEVIERYGADSLRLYEMFMGPLEQVKPWSTRGVEGVHRFLNRVWRLYVNETDGSLRVVEAEPTREQLRALHQTLRKVTDDIEAMRFNTAIAAMMEFVNEANRWDTFPRAVAEPFVLMLSPFAPHIAEELWERLGHTQSLAYEPWPEVNEAYLKVEEIEIAVQVNGKVRATVRIPAEADKETALAIARQHANVARHLDGKTIRRAIYVPGRIINFVVG</sequence>
<dbReference type="InterPro" id="IPR002300">
    <property type="entry name" value="aa-tRNA-synth_Ia"/>
</dbReference>
<dbReference type="HAMAP" id="MF_00049_B">
    <property type="entry name" value="Leu_tRNA_synth_B"/>
    <property type="match status" value="1"/>
</dbReference>
<dbReference type="FunFam" id="3.40.50.620:FF:000056">
    <property type="entry name" value="Leucine--tRNA ligase"/>
    <property type="match status" value="1"/>
</dbReference>